<feature type="region of interest" description="Disordered" evidence="1">
    <location>
        <begin position="1"/>
        <end position="34"/>
    </location>
</feature>
<evidence type="ECO:0000256" key="1">
    <source>
        <dbReference type="SAM" id="MobiDB-lite"/>
    </source>
</evidence>
<proteinExistence type="predicted"/>
<evidence type="ECO:0000313" key="3">
    <source>
        <dbReference type="Proteomes" id="UP000318590"/>
    </source>
</evidence>
<evidence type="ECO:0000313" key="2">
    <source>
        <dbReference type="EMBL" id="TRD14911.1"/>
    </source>
</evidence>
<protein>
    <submittedName>
        <fullName evidence="2">Uncharacterized protein</fullName>
    </submittedName>
</protein>
<gene>
    <name evidence="2" type="ORF">FEV53_18130</name>
</gene>
<reference evidence="2 3" key="1">
    <citation type="submission" date="2019-06" db="EMBL/GenBank/DDBJ databases">
        <title>Paenimaribius caenipelagi gen. nov., sp. nov., isolated from a tidal flat.</title>
        <authorList>
            <person name="Yoon J.-H."/>
        </authorList>
    </citation>
    <scope>NUCLEOTIDE SEQUENCE [LARGE SCALE GENOMIC DNA]</scope>
    <source>
        <strain evidence="2 3">JBTF-M29</strain>
    </source>
</reference>
<dbReference type="EMBL" id="VFSV01000060">
    <property type="protein sequence ID" value="TRD14911.1"/>
    <property type="molecule type" value="Genomic_DNA"/>
</dbReference>
<dbReference type="Proteomes" id="UP000318590">
    <property type="component" value="Unassembled WGS sequence"/>
</dbReference>
<accession>A0A547PL96</accession>
<feature type="compositionally biased region" description="Basic residues" evidence="1">
    <location>
        <begin position="23"/>
        <end position="34"/>
    </location>
</feature>
<organism evidence="2 3">
    <name type="scientific">Palleronia caenipelagi</name>
    <dbReference type="NCBI Taxonomy" id="2489174"/>
    <lineage>
        <taxon>Bacteria</taxon>
        <taxon>Pseudomonadati</taxon>
        <taxon>Pseudomonadota</taxon>
        <taxon>Alphaproteobacteria</taxon>
        <taxon>Rhodobacterales</taxon>
        <taxon>Roseobacteraceae</taxon>
        <taxon>Palleronia</taxon>
    </lineage>
</organism>
<keyword evidence="3" id="KW-1185">Reference proteome</keyword>
<sequence>MPEDWPDESCNGTLPIRPTLTGSRHRLHTGHRPRRKGTIMQTAAILSDETGKLIRGELIERRKDGTATILFAGSLKRTGREVTIEDLMARAPS</sequence>
<dbReference type="AlphaFoldDB" id="A0A547PL96"/>
<comment type="caution">
    <text evidence="2">The sequence shown here is derived from an EMBL/GenBank/DDBJ whole genome shotgun (WGS) entry which is preliminary data.</text>
</comment>
<name>A0A547PL96_9RHOB</name>